<accession>A0A318LX00</accession>
<comment type="caution">
    <text evidence="1">The sequence shown here is derived from an EMBL/GenBank/DDBJ whole genome shotgun (WGS) entry which is preliminary data.</text>
</comment>
<evidence type="ECO:0000313" key="2">
    <source>
        <dbReference type="Proteomes" id="UP000247892"/>
    </source>
</evidence>
<sequence length="175" mass="19714">MRMMSDATVTFDLEVEIDYGQLYIYSVAPWADDSDNDAMLRALDDARGSGRWVGVADGVIDLVVPFRKSFDAPMRVEVWPAEPPSDDDNWDHVVDVDFDVRNGQLVFEPSGGFTPIRCSEPVPSGRYRARVSGRGYAEMAKGAEGLDSYRIRLWPRDGENAAELRKSWPGWEHVK</sequence>
<organism evidence="1 2">
    <name type="scientific">Prauserella flavalba</name>
    <dbReference type="NCBI Taxonomy" id="1477506"/>
    <lineage>
        <taxon>Bacteria</taxon>
        <taxon>Bacillati</taxon>
        <taxon>Actinomycetota</taxon>
        <taxon>Actinomycetes</taxon>
        <taxon>Pseudonocardiales</taxon>
        <taxon>Pseudonocardiaceae</taxon>
        <taxon>Prauserella</taxon>
    </lineage>
</organism>
<name>A0A318LX00_9PSEU</name>
<reference evidence="1 2" key="1">
    <citation type="submission" date="2016-07" db="EMBL/GenBank/DDBJ databases">
        <title>Draft genome sequence of Prauserella sp. YIM 121212, isolated from alkaline soil.</title>
        <authorList>
            <person name="Ruckert C."/>
            <person name="Albersmeier A."/>
            <person name="Jiang C.-L."/>
            <person name="Jiang Y."/>
            <person name="Kalinowski J."/>
            <person name="Schneider O."/>
            <person name="Winkler A."/>
            <person name="Zotchev S.B."/>
        </authorList>
    </citation>
    <scope>NUCLEOTIDE SEQUENCE [LARGE SCALE GENOMIC DNA]</scope>
    <source>
        <strain evidence="1 2">YIM 121212</strain>
    </source>
</reference>
<keyword evidence="2" id="KW-1185">Reference proteome</keyword>
<proteinExistence type="predicted"/>
<protein>
    <submittedName>
        <fullName evidence="1">Uncharacterized protein</fullName>
    </submittedName>
</protein>
<dbReference type="Proteomes" id="UP000247892">
    <property type="component" value="Unassembled WGS sequence"/>
</dbReference>
<dbReference type="EMBL" id="MASU01000004">
    <property type="protein sequence ID" value="PXY37238.1"/>
    <property type="molecule type" value="Genomic_DNA"/>
</dbReference>
<evidence type="ECO:0000313" key="1">
    <source>
        <dbReference type="EMBL" id="PXY37238.1"/>
    </source>
</evidence>
<gene>
    <name evidence="1" type="ORF">BA062_07020</name>
</gene>
<dbReference type="AlphaFoldDB" id="A0A318LX00"/>